<evidence type="ECO:0000256" key="2">
    <source>
        <dbReference type="ARBA" id="ARBA00009492"/>
    </source>
</evidence>
<comment type="caution">
    <text evidence="16">The sequence shown here is derived from an EMBL/GenBank/DDBJ whole genome shotgun (WGS) entry which is preliminary data.</text>
</comment>
<comment type="caution">
    <text evidence="12">Lacks conserved residue(s) required for the propagation of feature annotation.</text>
</comment>
<dbReference type="PROSITE" id="PS51004">
    <property type="entry name" value="SEMA"/>
    <property type="match status" value="1"/>
</dbReference>
<reference evidence="16 17" key="1">
    <citation type="journal article" date="2019" name="PLoS Biol.">
        <title>Sex chromosomes control vertical transmission of feminizing Wolbachia symbionts in an isopod.</title>
        <authorList>
            <person name="Becking T."/>
            <person name="Chebbi M.A."/>
            <person name="Giraud I."/>
            <person name="Moumen B."/>
            <person name="Laverre T."/>
            <person name="Caubet Y."/>
            <person name="Peccoud J."/>
            <person name="Gilbert C."/>
            <person name="Cordaux R."/>
        </authorList>
    </citation>
    <scope>NUCLEOTIDE SEQUENCE [LARGE SCALE GENOMIC DNA]</scope>
    <source>
        <strain evidence="16">ANa2</strain>
        <tissue evidence="16">Whole body excluding digestive tract and cuticle</tissue>
    </source>
</reference>
<evidence type="ECO:0000256" key="14">
    <source>
        <dbReference type="SAM" id="Phobius"/>
    </source>
</evidence>
<dbReference type="GO" id="GO:0005886">
    <property type="term" value="C:plasma membrane"/>
    <property type="evidence" value="ECO:0007669"/>
    <property type="project" value="TreeGrafter"/>
</dbReference>
<evidence type="ECO:0000256" key="9">
    <source>
        <dbReference type="ARBA" id="ARBA00023157"/>
    </source>
</evidence>
<dbReference type="Gene3D" id="3.30.1680.10">
    <property type="entry name" value="ligand-binding face of the semaphorins, domain 2"/>
    <property type="match status" value="1"/>
</dbReference>
<evidence type="ECO:0000256" key="8">
    <source>
        <dbReference type="ARBA" id="ARBA00023136"/>
    </source>
</evidence>
<dbReference type="GO" id="GO:0030215">
    <property type="term" value="F:semaphorin receptor binding"/>
    <property type="evidence" value="ECO:0007669"/>
    <property type="project" value="InterPro"/>
</dbReference>
<dbReference type="AlphaFoldDB" id="A0A5N5TNN7"/>
<dbReference type="PANTHER" id="PTHR11036:SF127">
    <property type="entry name" value="SEMAPHORIN-1A"/>
    <property type="match status" value="1"/>
</dbReference>
<evidence type="ECO:0000256" key="11">
    <source>
        <dbReference type="ARBA" id="ARBA00074143"/>
    </source>
</evidence>
<keyword evidence="7 14" id="KW-1133">Transmembrane helix</keyword>
<feature type="compositionally biased region" description="Basic and acidic residues" evidence="13">
    <location>
        <begin position="157"/>
        <end position="174"/>
    </location>
</feature>
<dbReference type="Pfam" id="PF01437">
    <property type="entry name" value="PSI"/>
    <property type="match status" value="1"/>
</dbReference>
<feature type="region of interest" description="Disordered" evidence="13">
    <location>
        <begin position="156"/>
        <end position="201"/>
    </location>
</feature>
<accession>A0A5N5TNN7</accession>
<evidence type="ECO:0000256" key="1">
    <source>
        <dbReference type="ARBA" id="ARBA00004370"/>
    </source>
</evidence>
<proteinExistence type="inferred from homology"/>
<dbReference type="InterPro" id="IPR001627">
    <property type="entry name" value="Semap_dom"/>
</dbReference>
<organism evidence="16 17">
    <name type="scientific">Armadillidium nasatum</name>
    <dbReference type="NCBI Taxonomy" id="96803"/>
    <lineage>
        <taxon>Eukaryota</taxon>
        <taxon>Metazoa</taxon>
        <taxon>Ecdysozoa</taxon>
        <taxon>Arthropoda</taxon>
        <taxon>Crustacea</taxon>
        <taxon>Multicrustacea</taxon>
        <taxon>Malacostraca</taxon>
        <taxon>Eumalacostraca</taxon>
        <taxon>Peracarida</taxon>
        <taxon>Isopoda</taxon>
        <taxon>Oniscidea</taxon>
        <taxon>Crinocheta</taxon>
        <taxon>Armadillidiidae</taxon>
        <taxon>Armadillidium</taxon>
    </lineage>
</organism>
<keyword evidence="6" id="KW-0524">Neurogenesis</keyword>
<dbReference type="GO" id="GO:0045499">
    <property type="term" value="F:chemorepellent activity"/>
    <property type="evidence" value="ECO:0007669"/>
    <property type="project" value="TreeGrafter"/>
</dbReference>
<dbReference type="InterPro" id="IPR016201">
    <property type="entry name" value="PSI"/>
</dbReference>
<sequence>MVMPFEFLKGEEKLVRRKGSTFAVLTNNLECCLKSINVFVSDDGKVIKAINTKSADSYEEVEPLIIEEIVVFPSAVVISSLRIVVSQQRKKLVVVSSSSLVSISLHRCGTKKITTCSECVGLQDPYCGWDKFNRKCRVNVVGKELIQSVVNGIHPNCSKEKPSHSPSVDRDSSKAKNGLGGADLHHPSHDQPELGDDPSAPISKSIPLQFTAETLAIAVASAAIGALILGFITGFFCGKKCNKEEDNQLYAVTDYEYYDQRQNANSRLTGDMQEEVTYAEPVLVPQSLNKPVNLLLNMSPKATLKTPSANAPSQNMPPMGG</sequence>
<evidence type="ECO:0000256" key="10">
    <source>
        <dbReference type="ARBA" id="ARBA00023180"/>
    </source>
</evidence>
<dbReference type="OrthoDB" id="6369665at2759"/>
<evidence type="ECO:0000256" key="3">
    <source>
        <dbReference type="ARBA" id="ARBA00022473"/>
    </source>
</evidence>
<evidence type="ECO:0000256" key="5">
    <source>
        <dbReference type="ARBA" id="ARBA00022782"/>
    </source>
</evidence>
<feature type="compositionally biased region" description="Basic and acidic residues" evidence="13">
    <location>
        <begin position="183"/>
        <end position="192"/>
    </location>
</feature>
<feature type="transmembrane region" description="Helical" evidence="14">
    <location>
        <begin position="215"/>
        <end position="237"/>
    </location>
</feature>
<keyword evidence="8 14" id="KW-0472">Membrane</keyword>
<dbReference type="Proteomes" id="UP000326759">
    <property type="component" value="Unassembled WGS sequence"/>
</dbReference>
<gene>
    <name evidence="16" type="primary">Sema-1a</name>
    <name evidence="16" type="ORF">Anas_03470</name>
</gene>
<dbReference type="FunFam" id="3.30.1680.10:FF:000016">
    <property type="entry name" value="Putative Semaphorin-6B"/>
    <property type="match status" value="1"/>
</dbReference>
<keyword evidence="10" id="KW-0325">Glycoprotein</keyword>
<evidence type="ECO:0000256" key="7">
    <source>
        <dbReference type="ARBA" id="ARBA00022989"/>
    </source>
</evidence>
<dbReference type="InterPro" id="IPR002165">
    <property type="entry name" value="Plexin_repeat"/>
</dbReference>
<dbReference type="PANTHER" id="PTHR11036">
    <property type="entry name" value="SEMAPHORIN"/>
    <property type="match status" value="1"/>
</dbReference>
<dbReference type="Gene3D" id="2.130.10.10">
    <property type="entry name" value="YVTN repeat-like/Quinoprotein amine dehydrogenase"/>
    <property type="match status" value="1"/>
</dbReference>
<evidence type="ECO:0000256" key="4">
    <source>
        <dbReference type="ARBA" id="ARBA00022692"/>
    </source>
</evidence>
<evidence type="ECO:0000256" key="13">
    <source>
        <dbReference type="SAM" id="MobiDB-lite"/>
    </source>
</evidence>
<dbReference type="GO" id="GO:0007411">
    <property type="term" value="P:axon guidance"/>
    <property type="evidence" value="ECO:0007669"/>
    <property type="project" value="TreeGrafter"/>
</dbReference>
<evidence type="ECO:0000259" key="15">
    <source>
        <dbReference type="PROSITE" id="PS51004"/>
    </source>
</evidence>
<keyword evidence="5" id="KW-0221">Differentiation</keyword>
<evidence type="ECO:0000313" key="17">
    <source>
        <dbReference type="Proteomes" id="UP000326759"/>
    </source>
</evidence>
<protein>
    <recommendedName>
        <fullName evidence="11">Semaphorin-1A</fullName>
    </recommendedName>
</protein>
<dbReference type="SMART" id="SM00423">
    <property type="entry name" value="PSI"/>
    <property type="match status" value="1"/>
</dbReference>
<keyword evidence="9" id="KW-1015">Disulfide bond</keyword>
<keyword evidence="3" id="KW-0217">Developmental protein</keyword>
<dbReference type="InterPro" id="IPR036352">
    <property type="entry name" value="Semap_dom_sf"/>
</dbReference>
<evidence type="ECO:0000256" key="6">
    <source>
        <dbReference type="ARBA" id="ARBA00022902"/>
    </source>
</evidence>
<dbReference type="GO" id="GO:0030335">
    <property type="term" value="P:positive regulation of cell migration"/>
    <property type="evidence" value="ECO:0007669"/>
    <property type="project" value="TreeGrafter"/>
</dbReference>
<name>A0A5N5TNN7_9CRUS</name>
<comment type="similarity">
    <text evidence="2">Belongs to the semaphorin family.</text>
</comment>
<feature type="domain" description="Sema" evidence="15">
    <location>
        <begin position="1"/>
        <end position="105"/>
    </location>
</feature>
<dbReference type="SUPFAM" id="SSF101912">
    <property type="entry name" value="Sema domain"/>
    <property type="match status" value="1"/>
</dbReference>
<dbReference type="SUPFAM" id="SSF103575">
    <property type="entry name" value="Plexin repeat"/>
    <property type="match status" value="1"/>
</dbReference>
<dbReference type="InterPro" id="IPR015943">
    <property type="entry name" value="WD40/YVTN_repeat-like_dom_sf"/>
</dbReference>
<dbReference type="GO" id="GO:0071526">
    <property type="term" value="P:semaphorin-plexin signaling pathway"/>
    <property type="evidence" value="ECO:0007669"/>
    <property type="project" value="TreeGrafter"/>
</dbReference>
<keyword evidence="4 14" id="KW-0812">Transmembrane</keyword>
<dbReference type="InterPro" id="IPR027231">
    <property type="entry name" value="Semaphorin"/>
</dbReference>
<feature type="non-terminal residue" evidence="16">
    <location>
        <position position="321"/>
    </location>
</feature>
<comment type="subcellular location">
    <subcellularLocation>
        <location evidence="1">Membrane</location>
    </subcellularLocation>
</comment>
<dbReference type="EMBL" id="SEYY01000223">
    <property type="protein sequence ID" value="KAB7507766.1"/>
    <property type="molecule type" value="Genomic_DNA"/>
</dbReference>
<keyword evidence="17" id="KW-1185">Reference proteome</keyword>
<evidence type="ECO:0000256" key="12">
    <source>
        <dbReference type="PROSITE-ProRule" id="PRU00352"/>
    </source>
</evidence>
<evidence type="ECO:0000313" key="16">
    <source>
        <dbReference type="EMBL" id="KAB7507766.1"/>
    </source>
</evidence>